<keyword evidence="7 9" id="KW-0067">ATP-binding</keyword>
<evidence type="ECO:0000256" key="7">
    <source>
        <dbReference type="ARBA" id="ARBA00022840"/>
    </source>
</evidence>
<dbReference type="GO" id="GO:0005768">
    <property type="term" value="C:endosome"/>
    <property type="evidence" value="ECO:0007669"/>
    <property type="project" value="TreeGrafter"/>
</dbReference>
<dbReference type="GO" id="GO:0046854">
    <property type="term" value="P:phosphatidylinositol phosphate biosynthetic process"/>
    <property type="evidence" value="ECO:0007669"/>
    <property type="project" value="UniProtKB-UniRule"/>
</dbReference>
<dbReference type="GO" id="GO:0005886">
    <property type="term" value="C:plasma membrane"/>
    <property type="evidence" value="ECO:0007669"/>
    <property type="project" value="UniProtKB-SubCell"/>
</dbReference>
<keyword evidence="6 9" id="KW-0418">Kinase</keyword>
<dbReference type="EC" id="2.7.1.67" evidence="9"/>
<keyword evidence="5 9" id="KW-0547">Nucleotide-binding</keyword>
<comment type="caution">
    <text evidence="12">The sequence shown here is derived from an EMBL/GenBank/DDBJ whole genome shotgun (WGS) entry which is preliminary data.</text>
</comment>
<sequence length="417" mass="47836">MSEDTTDKNEEHSVLKPEPNHKTRSTEPMSGDEHTVSTTESTLSGQPEPHVHVKKFILTTSTRGSKPNAQVDADFKDNLRKAEEAIKHDVFPELIPAGSSGSYFVRAKDGAFLAVFKPKDEEPFASLNPKWPKFFQRILCFCCFGRACLIPNNGYLSETGASLLDDRLKLGIVPKTRLVRLSSPTFSYSRHCCGQKRDKSPKEGSYQLFVHGYRSATEVFVEWNDKGISNVLTNEEQVEFTILFQKLVILDYLIRNTDRHMDNWLIKHIPGKELKIAAIDNGLAFPVKHPESASRFRKFPFGWITLSWAKKPWDPKLIEYFLSLLTPKNVHYLCVDLKMLFKHGSSNGQLINNQLRVFRGQVWNLVDSLRREESPFELSKRTPVLLARRYSSSVPNSGNWRDWYRMKEIDYSNQACC</sequence>
<evidence type="ECO:0000259" key="11">
    <source>
        <dbReference type="PROSITE" id="PS50290"/>
    </source>
</evidence>
<evidence type="ECO:0000256" key="6">
    <source>
        <dbReference type="ARBA" id="ARBA00022777"/>
    </source>
</evidence>
<accession>A0A811LCV1</accession>
<dbReference type="GO" id="GO:0007030">
    <property type="term" value="P:Golgi organization"/>
    <property type="evidence" value="ECO:0007669"/>
    <property type="project" value="TreeGrafter"/>
</dbReference>
<dbReference type="GO" id="GO:0005765">
    <property type="term" value="C:lysosomal membrane"/>
    <property type="evidence" value="ECO:0007669"/>
    <property type="project" value="TreeGrafter"/>
</dbReference>
<evidence type="ECO:0000313" key="12">
    <source>
        <dbReference type="EMBL" id="CAD5225357.1"/>
    </source>
</evidence>
<reference evidence="12" key="1">
    <citation type="submission" date="2020-09" db="EMBL/GenBank/DDBJ databases">
        <authorList>
            <person name="Kikuchi T."/>
        </authorList>
    </citation>
    <scope>NUCLEOTIDE SEQUENCE</scope>
    <source>
        <strain evidence="12">SH1</strain>
    </source>
</reference>
<keyword evidence="4 9" id="KW-0808">Transferase</keyword>
<evidence type="ECO:0000256" key="10">
    <source>
        <dbReference type="SAM" id="MobiDB-lite"/>
    </source>
</evidence>
<dbReference type="InterPro" id="IPR000403">
    <property type="entry name" value="PI3/4_kinase_cat_dom"/>
</dbReference>
<evidence type="ECO:0000256" key="5">
    <source>
        <dbReference type="ARBA" id="ARBA00022741"/>
    </source>
</evidence>
<comment type="catalytic activity">
    <reaction evidence="9">
        <text>a 1,2-diacyl-sn-glycero-3-phospho-(1D-myo-inositol) + ATP = a 1,2-diacyl-sn-glycero-3-phospho-(1D-myo-inositol 4-phosphate) + ADP + H(+)</text>
        <dbReference type="Rhea" id="RHEA:19877"/>
        <dbReference type="ChEBI" id="CHEBI:15378"/>
        <dbReference type="ChEBI" id="CHEBI:30616"/>
        <dbReference type="ChEBI" id="CHEBI:57880"/>
        <dbReference type="ChEBI" id="CHEBI:58178"/>
        <dbReference type="ChEBI" id="CHEBI:456216"/>
        <dbReference type="EC" id="2.7.1.67"/>
    </reaction>
</comment>
<gene>
    <name evidence="12" type="ORF">BOKJ2_LOCUS11538</name>
</gene>
<feature type="compositionally biased region" description="Basic and acidic residues" evidence="10">
    <location>
        <begin position="1"/>
        <end position="35"/>
    </location>
</feature>
<dbReference type="InterPro" id="IPR039756">
    <property type="entry name" value="Lsb6/PI4K2"/>
</dbReference>
<proteinExistence type="inferred from homology"/>
<name>A0A811LCV1_9BILA</name>
<dbReference type="GO" id="GO:0004430">
    <property type="term" value="F:1-phosphatidylinositol 4-kinase activity"/>
    <property type="evidence" value="ECO:0007669"/>
    <property type="project" value="UniProtKB-UniRule"/>
</dbReference>
<dbReference type="OrthoDB" id="3349449at2759"/>
<dbReference type="Proteomes" id="UP000614601">
    <property type="component" value="Unassembled WGS sequence"/>
</dbReference>
<dbReference type="EMBL" id="CAJFDH010000005">
    <property type="protein sequence ID" value="CAD5225357.1"/>
    <property type="molecule type" value="Genomic_DNA"/>
</dbReference>
<dbReference type="AlphaFoldDB" id="A0A811LCV1"/>
<feature type="region of interest" description="Disordered" evidence="10">
    <location>
        <begin position="1"/>
        <end position="50"/>
    </location>
</feature>
<dbReference type="EMBL" id="CAJFCW020000005">
    <property type="protein sequence ID" value="CAG9120766.1"/>
    <property type="molecule type" value="Genomic_DNA"/>
</dbReference>
<evidence type="ECO:0000256" key="3">
    <source>
        <dbReference type="ARBA" id="ARBA00022475"/>
    </source>
</evidence>
<comment type="similarity">
    <text evidence="2 9">Belongs to the PI3/PI4-kinase family. Type II PI4K subfamily.</text>
</comment>
<evidence type="ECO:0000313" key="13">
    <source>
        <dbReference type="Proteomes" id="UP000614601"/>
    </source>
</evidence>
<dbReference type="GO" id="GO:0005802">
    <property type="term" value="C:trans-Golgi network"/>
    <property type="evidence" value="ECO:0007669"/>
    <property type="project" value="TreeGrafter"/>
</dbReference>
<organism evidence="12 13">
    <name type="scientific">Bursaphelenchus okinawaensis</name>
    <dbReference type="NCBI Taxonomy" id="465554"/>
    <lineage>
        <taxon>Eukaryota</taxon>
        <taxon>Metazoa</taxon>
        <taxon>Ecdysozoa</taxon>
        <taxon>Nematoda</taxon>
        <taxon>Chromadorea</taxon>
        <taxon>Rhabditida</taxon>
        <taxon>Tylenchina</taxon>
        <taxon>Tylenchomorpha</taxon>
        <taxon>Aphelenchoidea</taxon>
        <taxon>Aphelenchoididae</taxon>
        <taxon>Bursaphelenchus</taxon>
    </lineage>
</organism>
<keyword evidence="8 9" id="KW-0472">Membrane</keyword>
<dbReference type="GO" id="GO:0005524">
    <property type="term" value="F:ATP binding"/>
    <property type="evidence" value="ECO:0007669"/>
    <property type="project" value="UniProtKB-UniRule"/>
</dbReference>
<evidence type="ECO:0000256" key="8">
    <source>
        <dbReference type="ARBA" id="ARBA00023136"/>
    </source>
</evidence>
<evidence type="ECO:0000256" key="1">
    <source>
        <dbReference type="ARBA" id="ARBA00004236"/>
    </source>
</evidence>
<keyword evidence="3" id="KW-1003">Cell membrane</keyword>
<feature type="compositionally biased region" description="Polar residues" evidence="10">
    <location>
        <begin position="36"/>
        <end position="45"/>
    </location>
</feature>
<comment type="subcellular location">
    <subcellularLocation>
        <location evidence="1">Cell membrane</location>
    </subcellularLocation>
    <subcellularLocation>
        <location evidence="9">Membrane</location>
        <topology evidence="9">Peripheral membrane protein</topology>
    </subcellularLocation>
</comment>
<protein>
    <recommendedName>
        <fullName evidence="9">Phosphatidylinositol 4-kinase type 2</fullName>
        <ecNumber evidence="9">2.7.1.67</ecNumber>
    </recommendedName>
</protein>
<evidence type="ECO:0000256" key="2">
    <source>
        <dbReference type="ARBA" id="ARBA00008941"/>
    </source>
</evidence>
<keyword evidence="13" id="KW-1185">Reference proteome</keyword>
<evidence type="ECO:0000256" key="9">
    <source>
        <dbReference type="RuleBase" id="RU367084"/>
    </source>
</evidence>
<dbReference type="Gene3D" id="1.10.1070.20">
    <property type="match status" value="1"/>
</dbReference>
<dbReference type="Pfam" id="PF00454">
    <property type="entry name" value="PI3_PI4_kinase"/>
    <property type="match status" value="1"/>
</dbReference>
<dbReference type="PROSITE" id="PS50290">
    <property type="entry name" value="PI3_4_KINASE_3"/>
    <property type="match status" value="1"/>
</dbReference>
<dbReference type="GO" id="GO:0007032">
    <property type="term" value="P:endosome organization"/>
    <property type="evidence" value="ECO:0007669"/>
    <property type="project" value="TreeGrafter"/>
</dbReference>
<dbReference type="Proteomes" id="UP000783686">
    <property type="component" value="Unassembled WGS sequence"/>
</dbReference>
<evidence type="ECO:0000256" key="4">
    <source>
        <dbReference type="ARBA" id="ARBA00022679"/>
    </source>
</evidence>
<feature type="domain" description="PI3K/PI4K catalytic" evidence="11">
    <location>
        <begin position="89"/>
        <end position="388"/>
    </location>
</feature>
<dbReference type="PANTHER" id="PTHR12865">
    <property type="entry name" value="PHOSPHATIDYLINOSITOL 4-KINASE TYPE-II"/>
    <property type="match status" value="1"/>
</dbReference>
<dbReference type="PANTHER" id="PTHR12865:SF5">
    <property type="entry name" value="PHOSPHATIDYLINOSITOL 4-KINASE TYPE 2"/>
    <property type="match status" value="1"/>
</dbReference>